<evidence type="ECO:0000313" key="1">
    <source>
        <dbReference type="EMBL" id="KAK9045920.1"/>
    </source>
</evidence>
<protein>
    <submittedName>
        <fullName evidence="1">Uncharacterized protein</fullName>
    </submittedName>
</protein>
<evidence type="ECO:0000313" key="2">
    <source>
        <dbReference type="Proteomes" id="UP001396334"/>
    </source>
</evidence>
<comment type="caution">
    <text evidence="1">The sequence shown here is derived from an EMBL/GenBank/DDBJ whole genome shotgun (WGS) entry which is preliminary data.</text>
</comment>
<proteinExistence type="predicted"/>
<dbReference type="EMBL" id="JBBPBN010000001">
    <property type="protein sequence ID" value="KAK9045920.1"/>
    <property type="molecule type" value="Genomic_DNA"/>
</dbReference>
<accession>A0ABR2U8F6</accession>
<organism evidence="1 2">
    <name type="scientific">Hibiscus sabdariffa</name>
    <name type="common">roselle</name>
    <dbReference type="NCBI Taxonomy" id="183260"/>
    <lineage>
        <taxon>Eukaryota</taxon>
        <taxon>Viridiplantae</taxon>
        <taxon>Streptophyta</taxon>
        <taxon>Embryophyta</taxon>
        <taxon>Tracheophyta</taxon>
        <taxon>Spermatophyta</taxon>
        <taxon>Magnoliopsida</taxon>
        <taxon>eudicotyledons</taxon>
        <taxon>Gunneridae</taxon>
        <taxon>Pentapetalae</taxon>
        <taxon>rosids</taxon>
        <taxon>malvids</taxon>
        <taxon>Malvales</taxon>
        <taxon>Malvaceae</taxon>
        <taxon>Malvoideae</taxon>
        <taxon>Hibiscus</taxon>
    </lineage>
</organism>
<name>A0ABR2U8F6_9ROSI</name>
<gene>
    <name evidence="1" type="ORF">V6N11_051823</name>
</gene>
<reference evidence="1 2" key="1">
    <citation type="journal article" date="2024" name="G3 (Bethesda)">
        <title>Genome assembly of Hibiscus sabdariffa L. provides insights into metabolisms of medicinal natural products.</title>
        <authorList>
            <person name="Kim T."/>
        </authorList>
    </citation>
    <scope>NUCLEOTIDE SEQUENCE [LARGE SCALE GENOMIC DNA]</scope>
    <source>
        <strain evidence="1">TK-2024</strain>
        <tissue evidence="1">Old leaves</tissue>
    </source>
</reference>
<sequence length="96" mass="11457">MASSSNSDDSHPSRFDNNAAKEHYYTIVAAKNIWEEQGFFFVDELDNYGLERVIHKRLADLEWFKFDRQMPRANINWVHEFYAHDSAGKNRRVCWD</sequence>
<dbReference type="Proteomes" id="UP001396334">
    <property type="component" value="Unassembled WGS sequence"/>
</dbReference>
<keyword evidence="2" id="KW-1185">Reference proteome</keyword>